<dbReference type="GO" id="GO:0003677">
    <property type="term" value="F:DNA binding"/>
    <property type="evidence" value="ECO:0007669"/>
    <property type="project" value="InterPro"/>
</dbReference>
<dbReference type="AlphaFoldDB" id="A0A7Z0SNV3"/>
<name>A0A7Z0SNV3_9GAMM</name>
<comment type="caution">
    <text evidence="1">The sequence shown here is derived from an EMBL/GenBank/DDBJ whole genome shotgun (WGS) entry which is preliminary data.</text>
</comment>
<dbReference type="Proteomes" id="UP000520876">
    <property type="component" value="Unassembled WGS sequence"/>
</dbReference>
<evidence type="ECO:0000313" key="1">
    <source>
        <dbReference type="EMBL" id="NYT74225.1"/>
    </source>
</evidence>
<dbReference type="RefSeq" id="WP_180094447.1">
    <property type="nucleotide sequence ID" value="NZ_JACCGK010000016.1"/>
</dbReference>
<dbReference type="EMBL" id="JACCGK010000016">
    <property type="protein sequence ID" value="NYT74225.1"/>
    <property type="molecule type" value="Genomic_DNA"/>
</dbReference>
<dbReference type="Pfam" id="PF14549">
    <property type="entry name" value="P22_Cro"/>
    <property type="match status" value="1"/>
</dbReference>
<gene>
    <name evidence="1" type="ORF">HZU72_17580</name>
</gene>
<accession>A0A7Z0SNV3</accession>
<proteinExistence type="predicted"/>
<protein>
    <submittedName>
        <fullName evidence="1">Cro/Cl family transcriptional regulator</fullName>
    </submittedName>
</protein>
<keyword evidence="2" id="KW-1185">Reference proteome</keyword>
<sequence length="58" mass="6394">MKTEDAIKHFGGKKIELAKALKISPSAVTMWGEEIPLLRQYQLERITDGALKADPIAA</sequence>
<evidence type="ECO:0000313" key="2">
    <source>
        <dbReference type="Proteomes" id="UP000520876"/>
    </source>
</evidence>
<reference evidence="1 2" key="1">
    <citation type="submission" date="2020-07" db="EMBL/GenBank/DDBJ databases">
        <title>Halomonas sp. QX-2 draft genome sequence.</title>
        <authorList>
            <person name="Qiu X."/>
        </authorList>
    </citation>
    <scope>NUCLEOTIDE SEQUENCE [LARGE SCALE GENOMIC DNA]</scope>
    <source>
        <strain evidence="1 2">QX-2</strain>
    </source>
</reference>
<dbReference type="SUPFAM" id="SSF47413">
    <property type="entry name" value="lambda repressor-like DNA-binding domains"/>
    <property type="match status" value="1"/>
</dbReference>
<organism evidence="1 2">
    <name type="scientific">Vreelandella sedimenti</name>
    <dbReference type="NCBI Taxonomy" id="2729618"/>
    <lineage>
        <taxon>Bacteria</taxon>
        <taxon>Pseudomonadati</taxon>
        <taxon>Pseudomonadota</taxon>
        <taxon>Gammaproteobacteria</taxon>
        <taxon>Oceanospirillales</taxon>
        <taxon>Halomonadaceae</taxon>
        <taxon>Vreelandella</taxon>
    </lineage>
</organism>
<dbReference type="InterPro" id="IPR010982">
    <property type="entry name" value="Lambda_DNA-bd_dom_sf"/>
</dbReference>
<dbReference type="Gene3D" id="1.10.260.40">
    <property type="entry name" value="lambda repressor-like DNA-binding domains"/>
    <property type="match status" value="1"/>
</dbReference>